<feature type="transmembrane region" description="Helical" evidence="1">
    <location>
        <begin position="42"/>
        <end position="64"/>
    </location>
</feature>
<dbReference type="EMBL" id="NIZW01000035">
    <property type="protein sequence ID" value="PHQ31979.1"/>
    <property type="molecule type" value="Genomic_DNA"/>
</dbReference>
<dbReference type="OrthoDB" id="288814at2"/>
<evidence type="ECO:0000313" key="3">
    <source>
        <dbReference type="Proteomes" id="UP000225740"/>
    </source>
</evidence>
<comment type="caution">
    <text evidence="2">The sequence shown here is derived from an EMBL/GenBank/DDBJ whole genome shotgun (WGS) entry which is preliminary data.</text>
</comment>
<organism evidence="2 3">
    <name type="scientific">Rhodopirellula bahusiensis</name>
    <dbReference type="NCBI Taxonomy" id="2014065"/>
    <lineage>
        <taxon>Bacteria</taxon>
        <taxon>Pseudomonadati</taxon>
        <taxon>Planctomycetota</taxon>
        <taxon>Planctomycetia</taxon>
        <taxon>Pirellulales</taxon>
        <taxon>Pirellulaceae</taxon>
        <taxon>Rhodopirellula</taxon>
    </lineage>
</organism>
<dbReference type="GeneID" id="90611782"/>
<evidence type="ECO:0000313" key="2">
    <source>
        <dbReference type="EMBL" id="PHQ31979.1"/>
    </source>
</evidence>
<proteinExistence type="predicted"/>
<gene>
    <name evidence="2" type="ORF">CEE69_28375</name>
</gene>
<keyword evidence="3" id="KW-1185">Reference proteome</keyword>
<protein>
    <submittedName>
        <fullName evidence="2">Uncharacterized protein</fullName>
    </submittedName>
</protein>
<sequence length="98" mass="11030">MKAPHPTITLGFNLLLILYSAGTGFITFAFSDKAQGVPIQGVVLTSLIDFVRYLIMMFISAWFIREFWNRLVADLFATRLIAYREAITIVVLLGLFGL</sequence>
<reference evidence="2 3" key="1">
    <citation type="submission" date="2017-06" db="EMBL/GenBank/DDBJ databases">
        <title>Description of Rhodopirellula bahusiensis sp. nov.</title>
        <authorList>
            <person name="Kizina J."/>
            <person name="Harder J."/>
        </authorList>
    </citation>
    <scope>NUCLEOTIDE SEQUENCE [LARGE SCALE GENOMIC DNA]</scope>
    <source>
        <strain evidence="2 3">SWK21</strain>
    </source>
</reference>
<feature type="transmembrane region" description="Helical" evidence="1">
    <location>
        <begin position="12"/>
        <end position="30"/>
    </location>
</feature>
<name>A0A2G1VZY0_9BACT</name>
<dbReference type="AlphaFoldDB" id="A0A2G1VZY0"/>
<dbReference type="Proteomes" id="UP000225740">
    <property type="component" value="Unassembled WGS sequence"/>
</dbReference>
<keyword evidence="1" id="KW-0472">Membrane</keyword>
<accession>A0A2G1VZY0</accession>
<keyword evidence="1" id="KW-1133">Transmembrane helix</keyword>
<keyword evidence="1" id="KW-0812">Transmembrane</keyword>
<feature type="transmembrane region" description="Helical" evidence="1">
    <location>
        <begin position="76"/>
        <end position="96"/>
    </location>
</feature>
<dbReference type="RefSeq" id="WP_099263952.1">
    <property type="nucleotide sequence ID" value="NZ_NIZW01000035.1"/>
</dbReference>
<evidence type="ECO:0000256" key="1">
    <source>
        <dbReference type="SAM" id="Phobius"/>
    </source>
</evidence>